<keyword evidence="4" id="KW-0130">Cell adhesion</keyword>
<organism evidence="9 10">
    <name type="scientific">Sinanodonta woodiana</name>
    <name type="common">Chinese pond mussel</name>
    <name type="synonym">Anodonta woodiana</name>
    <dbReference type="NCBI Taxonomy" id="1069815"/>
    <lineage>
        <taxon>Eukaryota</taxon>
        <taxon>Metazoa</taxon>
        <taxon>Spiralia</taxon>
        <taxon>Lophotrochozoa</taxon>
        <taxon>Mollusca</taxon>
        <taxon>Bivalvia</taxon>
        <taxon>Autobranchia</taxon>
        <taxon>Heteroconchia</taxon>
        <taxon>Palaeoheterodonta</taxon>
        <taxon>Unionida</taxon>
        <taxon>Unionoidea</taxon>
        <taxon>Unionidae</taxon>
        <taxon>Unioninae</taxon>
        <taxon>Sinanodonta</taxon>
    </lineage>
</organism>
<comment type="subcellular location">
    <subcellularLocation>
        <location evidence="1">Endomembrane system</location>
        <topology evidence="1">Peripheral membrane protein</topology>
    </subcellularLocation>
    <subcellularLocation>
        <location evidence="2">Secreted</location>
    </subcellularLocation>
</comment>
<feature type="transmembrane region" description="Helical" evidence="7">
    <location>
        <begin position="241"/>
        <end position="264"/>
    </location>
</feature>
<dbReference type="Proteomes" id="UP001634394">
    <property type="component" value="Unassembled WGS sequence"/>
</dbReference>
<reference evidence="9 10" key="1">
    <citation type="submission" date="2024-11" db="EMBL/GenBank/DDBJ databases">
        <title>Chromosome-level genome assembly of the freshwater bivalve Anodonta woodiana.</title>
        <authorList>
            <person name="Chen X."/>
        </authorList>
    </citation>
    <scope>NUCLEOTIDE SEQUENCE [LARGE SCALE GENOMIC DNA]</scope>
    <source>
        <strain evidence="9">MN2024</strain>
        <tissue evidence="9">Gills</tissue>
    </source>
</reference>
<evidence type="ECO:0000256" key="2">
    <source>
        <dbReference type="ARBA" id="ARBA00004613"/>
    </source>
</evidence>
<dbReference type="CDD" id="cd00057">
    <property type="entry name" value="FA58C"/>
    <property type="match status" value="1"/>
</dbReference>
<proteinExistence type="predicted"/>
<dbReference type="InterPro" id="IPR000421">
    <property type="entry name" value="FA58C"/>
</dbReference>
<dbReference type="GO" id="GO:0007155">
    <property type="term" value="P:cell adhesion"/>
    <property type="evidence" value="ECO:0007669"/>
    <property type="project" value="UniProtKB-KW"/>
</dbReference>
<dbReference type="PANTHER" id="PTHR46806:SF5">
    <property type="entry name" value="F5_8 TYPE C DOMAIN-CONTAINING PROTEIN"/>
    <property type="match status" value="1"/>
</dbReference>
<accession>A0ABD3XGH1</accession>
<dbReference type="InterPro" id="IPR050633">
    <property type="entry name" value="Neuropilin_MCO_CoagFactor"/>
</dbReference>
<keyword evidence="6" id="KW-1015">Disulfide bond</keyword>
<evidence type="ECO:0000256" key="3">
    <source>
        <dbReference type="ARBA" id="ARBA00022525"/>
    </source>
</evidence>
<comment type="caution">
    <text evidence="9">The sequence shown here is derived from an EMBL/GenBank/DDBJ whole genome shotgun (WGS) entry which is preliminary data.</text>
</comment>
<protein>
    <recommendedName>
        <fullName evidence="8">F5/8 type C domain-containing protein</fullName>
    </recommendedName>
</protein>
<dbReference type="PANTHER" id="PTHR46806">
    <property type="entry name" value="F5/8 TYPE C DOMAIN-CONTAINING PROTEIN"/>
    <property type="match status" value="1"/>
</dbReference>
<dbReference type="GO" id="GO:0005576">
    <property type="term" value="C:extracellular region"/>
    <property type="evidence" value="ECO:0007669"/>
    <property type="project" value="UniProtKB-SubCell"/>
</dbReference>
<keyword evidence="7" id="KW-0812">Transmembrane</keyword>
<evidence type="ECO:0000313" key="10">
    <source>
        <dbReference type="Proteomes" id="UP001634394"/>
    </source>
</evidence>
<sequence length="379" mass="42647">MKEEGNCLLFISTMLFKYCWIKLIVLEIFHSINQIVCKDSLNQDNPVCYEYLVSGTKYNVPDQQLNASSNFDTAKWGRLNTVYVKGEHIGGWQADNTKPPHYIEVRFNELSIIHAITTQGRNVTGDSATTACYVTKYHVYYKRYDAGKWVNVIEGHGKESMVFEGNNDSNSIRTNKLPRAVQADAVRILINESIGSPSMRFDVLGCPVSQVIQVTEQWTDEFQRTKKPEKDNKTSQVSVQVAVGVSVGAAVLGLSVLILIGIYLGRQKPFRSSAATTSIKSDLKMALSNEMSMDTVQEYATVMAGKIESVSPDPTYDNNQGVQCTHQQRSIKEERGYDVVSTPKRQIAKHTQEEQIYDHLDTGVKVPRLDDETYDHVKK</sequence>
<dbReference type="PROSITE" id="PS50022">
    <property type="entry name" value="FA58C_3"/>
    <property type="match status" value="1"/>
</dbReference>
<dbReference type="EMBL" id="JBJQND010000002">
    <property type="protein sequence ID" value="KAL3885177.1"/>
    <property type="molecule type" value="Genomic_DNA"/>
</dbReference>
<dbReference type="GO" id="GO:0012505">
    <property type="term" value="C:endomembrane system"/>
    <property type="evidence" value="ECO:0007669"/>
    <property type="project" value="UniProtKB-SubCell"/>
</dbReference>
<keyword evidence="3" id="KW-0964">Secreted</keyword>
<dbReference type="Pfam" id="PF00754">
    <property type="entry name" value="F5_F8_type_C"/>
    <property type="match status" value="1"/>
</dbReference>
<dbReference type="AlphaFoldDB" id="A0ABD3XGH1"/>
<evidence type="ECO:0000256" key="7">
    <source>
        <dbReference type="SAM" id="Phobius"/>
    </source>
</evidence>
<dbReference type="InterPro" id="IPR008979">
    <property type="entry name" value="Galactose-bd-like_sf"/>
</dbReference>
<gene>
    <name evidence="9" type="ORF">ACJMK2_025271</name>
</gene>
<evidence type="ECO:0000256" key="6">
    <source>
        <dbReference type="ARBA" id="ARBA00023157"/>
    </source>
</evidence>
<dbReference type="SUPFAM" id="SSF49785">
    <property type="entry name" value="Galactose-binding domain-like"/>
    <property type="match status" value="1"/>
</dbReference>
<evidence type="ECO:0000313" key="9">
    <source>
        <dbReference type="EMBL" id="KAL3885177.1"/>
    </source>
</evidence>
<dbReference type="SMART" id="SM00231">
    <property type="entry name" value="FA58C"/>
    <property type="match status" value="1"/>
</dbReference>
<name>A0ABD3XGH1_SINWO</name>
<evidence type="ECO:0000256" key="1">
    <source>
        <dbReference type="ARBA" id="ARBA00004184"/>
    </source>
</evidence>
<keyword evidence="5 7" id="KW-0472">Membrane</keyword>
<keyword evidence="10" id="KW-1185">Reference proteome</keyword>
<evidence type="ECO:0000259" key="8">
    <source>
        <dbReference type="PROSITE" id="PS50022"/>
    </source>
</evidence>
<feature type="domain" description="F5/8 type C" evidence="8">
    <location>
        <begin position="48"/>
        <end position="206"/>
    </location>
</feature>
<dbReference type="Gene3D" id="2.60.120.260">
    <property type="entry name" value="Galactose-binding domain-like"/>
    <property type="match status" value="1"/>
</dbReference>
<evidence type="ECO:0000256" key="4">
    <source>
        <dbReference type="ARBA" id="ARBA00022889"/>
    </source>
</evidence>
<keyword evidence="7" id="KW-1133">Transmembrane helix</keyword>
<evidence type="ECO:0000256" key="5">
    <source>
        <dbReference type="ARBA" id="ARBA00023136"/>
    </source>
</evidence>